<organism evidence="2 3">
    <name type="scientific">Saccharothrix algeriensis</name>
    <dbReference type="NCBI Taxonomy" id="173560"/>
    <lineage>
        <taxon>Bacteria</taxon>
        <taxon>Bacillati</taxon>
        <taxon>Actinomycetota</taxon>
        <taxon>Actinomycetes</taxon>
        <taxon>Pseudonocardiales</taxon>
        <taxon>Pseudonocardiaceae</taxon>
        <taxon>Saccharothrix</taxon>
    </lineage>
</organism>
<dbReference type="EMBL" id="JAFBCL010000001">
    <property type="protein sequence ID" value="MBM7812393.1"/>
    <property type="molecule type" value="Genomic_DNA"/>
</dbReference>
<reference evidence="1 4" key="1">
    <citation type="submission" date="2021-01" db="EMBL/GenBank/DDBJ databases">
        <title>Sequencing the genomes of 1000 actinobacteria strains.</title>
        <authorList>
            <person name="Klenk H.-P."/>
        </authorList>
    </citation>
    <scope>NUCLEOTIDE SEQUENCE [LARGE SCALE GENOMIC DNA]</scope>
    <source>
        <strain evidence="1 4">DSM 44581</strain>
    </source>
</reference>
<dbReference type="NCBIfam" id="TIGR01509">
    <property type="entry name" value="HAD-SF-IA-v3"/>
    <property type="match status" value="1"/>
</dbReference>
<evidence type="ECO:0000313" key="3">
    <source>
        <dbReference type="Proteomes" id="UP000671828"/>
    </source>
</evidence>
<dbReference type="PANTHER" id="PTHR43611">
    <property type="entry name" value="ALPHA-D-GLUCOSE 1-PHOSPHATE PHOSPHATASE"/>
    <property type="match status" value="1"/>
</dbReference>
<accession>A0A8T8HRZ4</accession>
<keyword evidence="4" id="KW-1185">Reference proteome</keyword>
<evidence type="ECO:0000313" key="4">
    <source>
        <dbReference type="Proteomes" id="UP001195724"/>
    </source>
</evidence>
<evidence type="ECO:0000313" key="2">
    <source>
        <dbReference type="EMBL" id="QTR01151.1"/>
    </source>
</evidence>
<reference evidence="2" key="2">
    <citation type="submission" date="2021-04" db="EMBL/GenBank/DDBJ databases">
        <title>Saccharothrix algeriensis WGS.</title>
        <authorList>
            <person name="Stuskova K."/>
            <person name="Hakalova E."/>
            <person name="Tebbal A.B."/>
            <person name="Eichmeier A."/>
        </authorList>
    </citation>
    <scope>NUCLEOTIDE SEQUENCE</scope>
    <source>
        <strain evidence="2">NRRL B-24137</strain>
    </source>
</reference>
<sequence>MGGWVVFDYGMVISEPVSTLGELAARLGVPEDRFAPAYWGARHDYDRGLTDLEYWRAVGGALGVPVPEELSRELTELDTTGWLTPSATAVELVVELAAAGVPLALLSNAPSSFGRVVSRQPWTGHFRHLLFSGDLGVAKPAPGIWAALADLLGTRDCVFFDDRPENVAGATEAGLVGVCWQGAAHAREQLARLGVLPAADAPDS</sequence>
<dbReference type="InterPro" id="IPR036412">
    <property type="entry name" value="HAD-like_sf"/>
</dbReference>
<dbReference type="Gene3D" id="3.40.50.1000">
    <property type="entry name" value="HAD superfamily/HAD-like"/>
    <property type="match status" value="1"/>
</dbReference>
<dbReference type="Proteomes" id="UP001195724">
    <property type="component" value="Unassembled WGS sequence"/>
</dbReference>
<proteinExistence type="predicted"/>
<dbReference type="GO" id="GO:0016787">
    <property type="term" value="F:hydrolase activity"/>
    <property type="evidence" value="ECO:0007669"/>
    <property type="project" value="UniProtKB-KW"/>
</dbReference>
<evidence type="ECO:0000313" key="1">
    <source>
        <dbReference type="EMBL" id="MBM7812393.1"/>
    </source>
</evidence>
<keyword evidence="1" id="KW-0378">Hydrolase</keyword>
<dbReference type="PANTHER" id="PTHR43611:SF3">
    <property type="entry name" value="FLAVIN MONONUCLEOTIDE HYDROLASE 1, CHLOROPLATIC"/>
    <property type="match status" value="1"/>
</dbReference>
<dbReference type="InterPro" id="IPR006439">
    <property type="entry name" value="HAD-SF_hydro_IA"/>
</dbReference>
<dbReference type="SUPFAM" id="SSF56784">
    <property type="entry name" value="HAD-like"/>
    <property type="match status" value="1"/>
</dbReference>
<dbReference type="RefSeq" id="WP_204843170.1">
    <property type="nucleotide sequence ID" value="NZ_JAFBCL010000001.1"/>
</dbReference>
<dbReference type="CDD" id="cd02603">
    <property type="entry name" value="HAD_sEH-N_like"/>
    <property type="match status" value="1"/>
</dbReference>
<name>A0A8T8HRZ4_9PSEU</name>
<dbReference type="EMBL" id="CP072788">
    <property type="protein sequence ID" value="QTR01151.1"/>
    <property type="molecule type" value="Genomic_DNA"/>
</dbReference>
<protein>
    <submittedName>
        <fullName evidence="2">HAD family phosphatase</fullName>
    </submittedName>
    <submittedName>
        <fullName evidence="1">Hydrolase of the HAD superfamily</fullName>
    </submittedName>
</protein>
<dbReference type="Pfam" id="PF00702">
    <property type="entry name" value="Hydrolase"/>
    <property type="match status" value="1"/>
</dbReference>
<dbReference type="Proteomes" id="UP000671828">
    <property type="component" value="Chromosome"/>
</dbReference>
<dbReference type="AlphaFoldDB" id="A0A8T8HRZ4"/>
<dbReference type="InterPro" id="IPR023214">
    <property type="entry name" value="HAD_sf"/>
</dbReference>
<gene>
    <name evidence="2" type="ORF">J7S33_16770</name>
    <name evidence="1" type="ORF">JOE68_003258</name>
</gene>